<dbReference type="GO" id="GO:0042956">
    <property type="term" value="P:maltodextrin transmembrane transport"/>
    <property type="evidence" value="ECO:0007669"/>
    <property type="project" value="TreeGrafter"/>
</dbReference>
<name>A0A1G2LC33_9BACT</name>
<dbReference type="SUPFAM" id="SSF53850">
    <property type="entry name" value="Periplasmic binding protein-like II"/>
    <property type="match status" value="1"/>
</dbReference>
<dbReference type="Pfam" id="PF13416">
    <property type="entry name" value="SBP_bac_8"/>
    <property type="match status" value="1"/>
</dbReference>
<dbReference type="Proteomes" id="UP000176705">
    <property type="component" value="Unassembled WGS sequence"/>
</dbReference>
<protein>
    <recommendedName>
        <fullName evidence="7">Sugar ABC transporter substrate-binding protein</fullName>
    </recommendedName>
</protein>
<comment type="caution">
    <text evidence="5">The sequence shown here is derived from an EMBL/GenBank/DDBJ whole genome shotgun (WGS) entry which is preliminary data.</text>
</comment>
<dbReference type="InterPro" id="IPR006059">
    <property type="entry name" value="SBP"/>
</dbReference>
<evidence type="ECO:0000256" key="4">
    <source>
        <dbReference type="SAM" id="Phobius"/>
    </source>
</evidence>
<keyword evidence="2" id="KW-0813">Transport</keyword>
<proteinExistence type="inferred from homology"/>
<dbReference type="PANTHER" id="PTHR30061">
    <property type="entry name" value="MALTOSE-BINDING PERIPLASMIC PROTEIN"/>
    <property type="match status" value="1"/>
</dbReference>
<keyword evidence="4" id="KW-0812">Transmembrane</keyword>
<gene>
    <name evidence="5" type="ORF">A3B37_01495</name>
</gene>
<evidence type="ECO:0000256" key="2">
    <source>
        <dbReference type="ARBA" id="ARBA00022448"/>
    </source>
</evidence>
<dbReference type="GO" id="GO:0015768">
    <property type="term" value="P:maltose transport"/>
    <property type="evidence" value="ECO:0007669"/>
    <property type="project" value="TreeGrafter"/>
</dbReference>
<reference evidence="5 6" key="1">
    <citation type="journal article" date="2016" name="Nat. Commun.">
        <title>Thousands of microbial genomes shed light on interconnected biogeochemical processes in an aquifer system.</title>
        <authorList>
            <person name="Anantharaman K."/>
            <person name="Brown C.T."/>
            <person name="Hug L.A."/>
            <person name="Sharon I."/>
            <person name="Castelle C.J."/>
            <person name="Probst A.J."/>
            <person name="Thomas B.C."/>
            <person name="Singh A."/>
            <person name="Wilkins M.J."/>
            <person name="Karaoz U."/>
            <person name="Brodie E.L."/>
            <person name="Williams K.H."/>
            <person name="Hubbard S.S."/>
            <person name="Banfield J.F."/>
        </authorList>
    </citation>
    <scope>NUCLEOTIDE SEQUENCE [LARGE SCALE GENOMIC DNA]</scope>
</reference>
<evidence type="ECO:0008006" key="7">
    <source>
        <dbReference type="Google" id="ProtNLM"/>
    </source>
</evidence>
<dbReference type="AlphaFoldDB" id="A0A1G2LC33"/>
<dbReference type="Gene3D" id="3.40.190.10">
    <property type="entry name" value="Periplasmic binding protein-like II"/>
    <property type="match status" value="1"/>
</dbReference>
<keyword evidence="3" id="KW-0732">Signal</keyword>
<evidence type="ECO:0000256" key="3">
    <source>
        <dbReference type="ARBA" id="ARBA00022729"/>
    </source>
</evidence>
<sequence length="434" mass="47622">MSFNRAQLIIFGSIGAIVLLALMLLTGVLPGLENPITRSFTIEVWGFRDPPGVWQEIANAFREEAERGATINYSQKDPQTYESELLDALASGKGPDVFLLQDSWIEKHAAKVKPLSDGELGYARKNLKTIFADGIAGAIADETGALLGTPLAFDSLALFYNRDYFNSANIPSPPRTWEELVEDAKTLTKFSEVGGIRRSGAALGTASNVAHAPDILMALVFQSGGEIIGKDQGGSPAAALRSPKTASALTFYAAFSDTTKRTYSWNAFFEDSIEAFAKGETAMAVGYARDVKKIADLNPQLNFDVAPLPQTGGELQVNFGRFDLLAVSRTSQESENAWRFLLWLQRKETEKQYIDLVGLPPARRDLVQSKPPRDWLQPFYDQVLSARPFPIAGDDSLPNILNDMIEAVATKRFTVDQAMNRAAAELNRVLKPRP</sequence>
<evidence type="ECO:0000313" key="5">
    <source>
        <dbReference type="EMBL" id="OHA09196.1"/>
    </source>
</evidence>
<dbReference type="STRING" id="1802280.A3B37_01495"/>
<organism evidence="5 6">
    <name type="scientific">Candidatus Sungbacteria bacterium RIFCSPLOWO2_01_FULL_59_16</name>
    <dbReference type="NCBI Taxonomy" id="1802280"/>
    <lineage>
        <taxon>Bacteria</taxon>
        <taxon>Candidatus Sungiibacteriota</taxon>
    </lineage>
</organism>
<dbReference type="EMBL" id="MHQS01000006">
    <property type="protein sequence ID" value="OHA09196.1"/>
    <property type="molecule type" value="Genomic_DNA"/>
</dbReference>
<feature type="transmembrane region" description="Helical" evidence="4">
    <location>
        <begin position="6"/>
        <end position="29"/>
    </location>
</feature>
<comment type="similarity">
    <text evidence="1">Belongs to the bacterial solute-binding protein 1 family.</text>
</comment>
<evidence type="ECO:0000313" key="6">
    <source>
        <dbReference type="Proteomes" id="UP000176705"/>
    </source>
</evidence>
<dbReference type="PANTHER" id="PTHR30061:SF50">
    <property type="entry name" value="MALTOSE_MALTODEXTRIN-BINDING PERIPLASMIC PROTEIN"/>
    <property type="match status" value="1"/>
</dbReference>
<accession>A0A1G2LC33</accession>
<keyword evidence="4" id="KW-1133">Transmembrane helix</keyword>
<dbReference type="GO" id="GO:1901982">
    <property type="term" value="F:maltose binding"/>
    <property type="evidence" value="ECO:0007669"/>
    <property type="project" value="TreeGrafter"/>
</dbReference>
<evidence type="ECO:0000256" key="1">
    <source>
        <dbReference type="ARBA" id="ARBA00008520"/>
    </source>
</evidence>
<dbReference type="GO" id="GO:0055052">
    <property type="term" value="C:ATP-binding cassette (ABC) transporter complex, substrate-binding subunit-containing"/>
    <property type="evidence" value="ECO:0007669"/>
    <property type="project" value="TreeGrafter"/>
</dbReference>
<keyword evidence="4" id="KW-0472">Membrane</keyword>